<keyword evidence="3" id="KW-1185">Reference proteome</keyword>
<dbReference type="AlphaFoldDB" id="F0R0K3"/>
<dbReference type="InterPro" id="IPR001387">
    <property type="entry name" value="Cro/C1-type_HTH"/>
</dbReference>
<evidence type="ECO:0000313" key="2">
    <source>
        <dbReference type="EMBL" id="ADY35239.1"/>
    </source>
</evidence>
<dbReference type="SUPFAM" id="SSF47413">
    <property type="entry name" value="lambda repressor-like DNA-binding domains"/>
    <property type="match status" value="1"/>
</dbReference>
<feature type="domain" description="HTH cro/C1-type" evidence="1">
    <location>
        <begin position="16"/>
        <end position="71"/>
    </location>
</feature>
<dbReference type="Proteomes" id="UP000007486">
    <property type="component" value="Chromosome"/>
</dbReference>
<protein>
    <submittedName>
        <fullName evidence="2">Helix-turn-helix domain protein</fullName>
    </submittedName>
</protein>
<dbReference type="SMART" id="SM00530">
    <property type="entry name" value="HTH_XRE"/>
    <property type="match status" value="1"/>
</dbReference>
<organism evidence="2 3">
    <name type="scientific">Phocaeicola salanitronis (strain DSM 18170 / JCM 13657 / CCUG 60908 / BL78)</name>
    <name type="common">Bacteroides salanitronis</name>
    <dbReference type="NCBI Taxonomy" id="667015"/>
    <lineage>
        <taxon>Bacteria</taxon>
        <taxon>Pseudomonadati</taxon>
        <taxon>Bacteroidota</taxon>
        <taxon>Bacteroidia</taxon>
        <taxon>Bacteroidales</taxon>
        <taxon>Bacteroidaceae</taxon>
        <taxon>Phocaeicola</taxon>
    </lineage>
</organism>
<dbReference type="Gene3D" id="1.10.260.40">
    <property type="entry name" value="lambda repressor-like DNA-binding domains"/>
    <property type="match status" value="1"/>
</dbReference>
<dbReference type="InterPro" id="IPR010982">
    <property type="entry name" value="Lambda_DNA-bd_dom_sf"/>
</dbReference>
<dbReference type="HOGENOM" id="CLU_105312_0_0_10"/>
<accession>F0R0K3</accession>
<dbReference type="GO" id="GO:0003677">
    <property type="term" value="F:DNA binding"/>
    <property type="evidence" value="ECO:0007669"/>
    <property type="project" value="InterPro"/>
</dbReference>
<evidence type="ECO:0000313" key="3">
    <source>
        <dbReference type="Proteomes" id="UP000007486"/>
    </source>
</evidence>
<dbReference type="PROSITE" id="PS50943">
    <property type="entry name" value="HTH_CROC1"/>
    <property type="match status" value="1"/>
</dbReference>
<evidence type="ECO:0000259" key="1">
    <source>
        <dbReference type="PROSITE" id="PS50943"/>
    </source>
</evidence>
<gene>
    <name evidence="2" type="ordered locus">Bacsa_0643</name>
</gene>
<dbReference type="STRING" id="667015.Bacsa_0643"/>
<reference evidence="2 3" key="1">
    <citation type="journal article" date="2011" name="Stand. Genomic Sci.">
        <title>Complete genome sequence of Bacteroides salanitronis type strain (BL78).</title>
        <authorList>
            <person name="Gronow S."/>
            <person name="Held B."/>
            <person name="Lucas S."/>
            <person name="Lapidus A."/>
            <person name="Del Rio T.G."/>
            <person name="Nolan M."/>
            <person name="Tice H."/>
            <person name="Deshpande S."/>
            <person name="Cheng J.F."/>
            <person name="Pitluck S."/>
            <person name="Liolios K."/>
            <person name="Pagani I."/>
            <person name="Ivanova N."/>
            <person name="Mavromatis K."/>
            <person name="Pati A."/>
            <person name="Tapia R."/>
            <person name="Han C."/>
            <person name="Goodwin L."/>
            <person name="Chen A."/>
            <person name="Palaniappan K."/>
            <person name="Land M."/>
            <person name="Hauser L."/>
            <person name="Chang Y.J."/>
            <person name="Jeffries C.D."/>
            <person name="Brambilla E.M."/>
            <person name="Rohde M."/>
            <person name="Goker M."/>
            <person name="Detter J.C."/>
            <person name="Woyke T."/>
            <person name="Bristow J."/>
            <person name="Markowitz V."/>
            <person name="Hugenholtz P."/>
            <person name="Kyrpides N.C."/>
            <person name="Klenk H.P."/>
            <person name="Eisen J.A."/>
        </authorList>
    </citation>
    <scope>NUCLEOTIDE SEQUENCE [LARGE SCALE GENOMIC DNA]</scope>
    <source>
        <strain evidence="2 3">DSM 18170</strain>
    </source>
</reference>
<dbReference type="eggNOG" id="COG1396">
    <property type="taxonomic scope" value="Bacteria"/>
</dbReference>
<dbReference type="CDD" id="cd00093">
    <property type="entry name" value="HTH_XRE"/>
    <property type="match status" value="1"/>
</dbReference>
<proteinExistence type="predicted"/>
<dbReference type="EMBL" id="CP002530">
    <property type="protein sequence ID" value="ADY35239.1"/>
    <property type="molecule type" value="Genomic_DNA"/>
</dbReference>
<sequence>MYSLSLYVYFIMKERILQLIQEEALTNAEFAEKIGISTSSLSHILTERNKPSLEVVMRIHKAYPFINLNWLLYGEGNMKETNASNESVSLFSEGDENPEIAGVSPVHFEFRKENAPSSTNNTLKDPVREEVKYIEKPQPKIVEIRIFFDNGTYQVFRPDKS</sequence>
<name>F0R0K3_PHOSB</name>
<dbReference type="Pfam" id="PF01381">
    <property type="entry name" value="HTH_3"/>
    <property type="match status" value="1"/>
</dbReference>
<dbReference type="KEGG" id="bsa:Bacsa_0643"/>